<proteinExistence type="predicted"/>
<dbReference type="AlphaFoldDB" id="A0A8X6I5J5"/>
<keyword evidence="2" id="KW-0548">Nucleotidyltransferase</keyword>
<evidence type="ECO:0000313" key="2">
    <source>
        <dbReference type="EMBL" id="GFS31752.1"/>
    </source>
</evidence>
<organism evidence="2 3">
    <name type="scientific">Nephila pilipes</name>
    <name type="common">Giant wood spider</name>
    <name type="synonym">Nephila maculata</name>
    <dbReference type="NCBI Taxonomy" id="299642"/>
    <lineage>
        <taxon>Eukaryota</taxon>
        <taxon>Metazoa</taxon>
        <taxon>Ecdysozoa</taxon>
        <taxon>Arthropoda</taxon>
        <taxon>Chelicerata</taxon>
        <taxon>Arachnida</taxon>
        <taxon>Araneae</taxon>
        <taxon>Araneomorphae</taxon>
        <taxon>Entelegynae</taxon>
        <taxon>Araneoidea</taxon>
        <taxon>Nephilidae</taxon>
        <taxon>Nephila</taxon>
    </lineage>
</organism>
<dbReference type="EMBL" id="BMAW01041975">
    <property type="protein sequence ID" value="GFS31752.1"/>
    <property type="molecule type" value="Genomic_DNA"/>
</dbReference>
<evidence type="ECO:0000313" key="3">
    <source>
        <dbReference type="Proteomes" id="UP000887013"/>
    </source>
</evidence>
<dbReference type="Proteomes" id="UP000887013">
    <property type="component" value="Unassembled WGS sequence"/>
</dbReference>
<keyword evidence="2" id="KW-0695">RNA-directed DNA polymerase</keyword>
<dbReference type="GO" id="GO:0003964">
    <property type="term" value="F:RNA-directed DNA polymerase activity"/>
    <property type="evidence" value="ECO:0007669"/>
    <property type="project" value="UniProtKB-KW"/>
</dbReference>
<dbReference type="Gene3D" id="3.60.10.10">
    <property type="entry name" value="Endonuclease/exonuclease/phosphatase"/>
    <property type="match status" value="1"/>
</dbReference>
<keyword evidence="2" id="KW-0808">Transferase</keyword>
<dbReference type="InterPro" id="IPR005135">
    <property type="entry name" value="Endo/exonuclease/phosphatase"/>
</dbReference>
<feature type="non-terminal residue" evidence="2">
    <location>
        <position position="332"/>
    </location>
</feature>
<feature type="domain" description="Endonuclease/exonuclease/phosphatase" evidence="1">
    <location>
        <begin position="105"/>
        <end position="213"/>
    </location>
</feature>
<dbReference type="PANTHER" id="PTHR33273">
    <property type="entry name" value="DOMAIN-CONTAINING PROTEIN, PUTATIVE-RELATED"/>
    <property type="match status" value="1"/>
</dbReference>
<gene>
    <name evidence="2" type="primary">pol_1983</name>
    <name evidence="2" type="ORF">NPIL_690231</name>
</gene>
<evidence type="ECO:0000259" key="1">
    <source>
        <dbReference type="Pfam" id="PF14529"/>
    </source>
</evidence>
<dbReference type="PANTHER" id="PTHR33273:SF4">
    <property type="entry name" value="ENDONUCLEASE_EXONUCLEASE_PHOSPHATASE DOMAIN-CONTAINING PROTEIN"/>
    <property type="match status" value="1"/>
</dbReference>
<reference evidence="2" key="1">
    <citation type="submission" date="2020-08" db="EMBL/GenBank/DDBJ databases">
        <title>Multicomponent nature underlies the extraordinary mechanical properties of spider dragline silk.</title>
        <authorList>
            <person name="Kono N."/>
            <person name="Nakamura H."/>
            <person name="Mori M."/>
            <person name="Yoshida Y."/>
            <person name="Ohtoshi R."/>
            <person name="Malay A.D."/>
            <person name="Moran D.A.P."/>
            <person name="Tomita M."/>
            <person name="Numata K."/>
            <person name="Arakawa K."/>
        </authorList>
    </citation>
    <scope>NUCLEOTIDE SEQUENCE</scope>
</reference>
<name>A0A8X6I5J5_NEPPI</name>
<accession>A0A8X6I5J5</accession>
<protein>
    <submittedName>
        <fullName evidence="2">RNA-directed DNA polymerase from mobile element jockey</fullName>
    </submittedName>
</protein>
<keyword evidence="3" id="KW-1185">Reference proteome</keyword>
<dbReference type="SUPFAM" id="SSF56219">
    <property type="entry name" value="DNase I-like"/>
    <property type="match status" value="1"/>
</dbReference>
<dbReference type="Pfam" id="PF14529">
    <property type="entry name" value="Exo_endo_phos_2"/>
    <property type="match status" value="1"/>
</dbReference>
<sequence length="332" mass="38235">MINSPQNLKILSWNCNSITNKLLEFTDFVKEKNPDIIALQETRLKPSLTLNIPNFTTHRTDRSSYAGGGTAILVRSSLPHHATPLQTSTIEGTAITLERRNNQAITIISVYKTPRKQFDQSELHHLFWNRRDVLVVGDLNAKHPTWNPDGTNRQGTTLYKFTQSNNLKICAPNQPTRFSHRTKNSIIDLCISKGFDKIHSESIPALSSDHNPILFTVHINDLQKNSNNTFQFTNWTAFQSYLKNLLPGNPKIFSKQEIDQAIDNFNNQYNSAINSASKTKIIHDQAYTIPPPLRRKIQLKNVVRKRWQETRDPRFKTTLNRLNREIQKWLKA</sequence>
<dbReference type="OrthoDB" id="6436748at2759"/>
<dbReference type="InterPro" id="IPR036691">
    <property type="entry name" value="Endo/exonu/phosph_ase_sf"/>
</dbReference>
<comment type="caution">
    <text evidence="2">The sequence shown here is derived from an EMBL/GenBank/DDBJ whole genome shotgun (WGS) entry which is preliminary data.</text>
</comment>